<dbReference type="PANTHER" id="PTHR43152">
    <property type="entry name" value="UVRABC SYSTEM PROTEIN A"/>
    <property type="match status" value="1"/>
</dbReference>
<dbReference type="SUPFAM" id="SSF52540">
    <property type="entry name" value="P-loop containing nucleoside triphosphate hydrolases"/>
    <property type="match status" value="2"/>
</dbReference>
<dbReference type="Gene3D" id="3.40.50.300">
    <property type="entry name" value="P-loop containing nucleotide triphosphate hydrolases"/>
    <property type="match status" value="3"/>
</dbReference>
<evidence type="ECO:0000256" key="1">
    <source>
        <dbReference type="ARBA" id="ARBA00004496"/>
    </source>
</evidence>
<keyword evidence="5" id="KW-0227">DNA damage</keyword>
<dbReference type="SMART" id="SM00382">
    <property type="entry name" value="AAA"/>
    <property type="match status" value="2"/>
</dbReference>
<evidence type="ECO:0000256" key="6">
    <source>
        <dbReference type="ARBA" id="ARBA00022769"/>
    </source>
</evidence>
<keyword evidence="3" id="KW-0677">Repeat</keyword>
<keyword evidence="2" id="KW-0963">Cytoplasm</keyword>
<evidence type="ECO:0000256" key="5">
    <source>
        <dbReference type="ARBA" id="ARBA00022763"/>
    </source>
</evidence>
<dbReference type="Pfam" id="PF17760">
    <property type="entry name" value="UvrA_inter"/>
    <property type="match status" value="1"/>
</dbReference>
<dbReference type="Gene3D" id="1.20.1580.10">
    <property type="entry name" value="ABC transporter ATPase like domain"/>
    <property type="match status" value="1"/>
</dbReference>
<keyword evidence="9" id="KW-0238">DNA-binding</keyword>
<dbReference type="PROSITE" id="PS00211">
    <property type="entry name" value="ABC_TRANSPORTER_1"/>
    <property type="match status" value="2"/>
</dbReference>
<dbReference type="Proteomes" id="UP000886101">
    <property type="component" value="Unassembled WGS sequence"/>
</dbReference>
<dbReference type="GO" id="GO:0005524">
    <property type="term" value="F:ATP binding"/>
    <property type="evidence" value="ECO:0007669"/>
    <property type="project" value="UniProtKB-KW"/>
</dbReference>
<comment type="similarity">
    <text evidence="11">Belongs to the ABC transporter superfamily. UvrA family.</text>
</comment>
<evidence type="ECO:0000313" key="15">
    <source>
        <dbReference type="EMBL" id="HHI97570.1"/>
    </source>
</evidence>
<dbReference type="InterPro" id="IPR003593">
    <property type="entry name" value="AAA+_ATPase"/>
</dbReference>
<dbReference type="InterPro" id="IPR027417">
    <property type="entry name" value="P-loop_NTPase"/>
</dbReference>
<keyword evidence="7" id="KW-0067">ATP-binding</keyword>
<organism evidence="15">
    <name type="scientific">Thermodesulfatator atlanticus</name>
    <dbReference type="NCBI Taxonomy" id="501497"/>
    <lineage>
        <taxon>Bacteria</taxon>
        <taxon>Pseudomonadati</taxon>
        <taxon>Thermodesulfobacteriota</taxon>
        <taxon>Thermodesulfobacteria</taxon>
        <taxon>Thermodesulfobacteriales</taxon>
        <taxon>Thermodesulfatatoraceae</taxon>
        <taxon>Thermodesulfatator</taxon>
    </lineage>
</organism>
<dbReference type="GO" id="GO:0016887">
    <property type="term" value="F:ATP hydrolysis activity"/>
    <property type="evidence" value="ECO:0007669"/>
    <property type="project" value="InterPro"/>
</dbReference>
<dbReference type="InterPro" id="IPR017871">
    <property type="entry name" value="ABC_transporter-like_CS"/>
</dbReference>
<evidence type="ECO:0000256" key="13">
    <source>
        <dbReference type="ARBA" id="ARBA00042156"/>
    </source>
</evidence>
<protein>
    <recommendedName>
        <fullName evidence="12">UvrABC system protein A</fullName>
    </recommendedName>
    <alternativeName>
        <fullName evidence="13">Excinuclease ABC subunit A</fullName>
    </alternativeName>
</protein>
<evidence type="ECO:0000256" key="4">
    <source>
        <dbReference type="ARBA" id="ARBA00022741"/>
    </source>
</evidence>
<dbReference type="GO" id="GO:0003677">
    <property type="term" value="F:DNA binding"/>
    <property type="evidence" value="ECO:0007669"/>
    <property type="project" value="UniProtKB-KW"/>
</dbReference>
<sequence length="776" mass="85453">MSFVLRLTGVTTHNLKNLTLSLPKGKLICLTGPSGSGKSSLAFDTLYQEARRRYLKVLSLTEKESPTLPPPPPLKEAEGLAPAVGLEQKLPRPSPRATVGTLCGALNFLRLMYVELGQRKCTACDNLFESSTLTEIAEELLATGEGERAYVLAPLWQPGKEAFSFLVSQGYQRFFVDHRVVDLTEEELPEAISSAAIIVDRLVLKKKDFFRLKESLRTAASLSGGVVRIYLLASKETLSFSLGRRCPHCGFELEELRPEHLSFNHPLGACPACKGLGQKEGKVCPACRGQRLSPLGQNVFLGGEALPDLARRPLFEILERLERLSFKGLKRQIFAGLFSELNSRLKPLIELGLGRLSLYHPAPLLSLGELQRLRLASFFGERLSGCLYIFDEPGLGLTPKEKERVLFLLRRLVSQGNTVLIVEHDPLFIMASDVVLELGPGAGEAGGEVLFLGAPEELAARADLPSGAYLSGKERLSRRRRLSQGRISVSGIELPSQALLVLCGVSGAGKSRLLRQLAEDAAAILVEPALFGGRESLVVSYIGAFRFLRELLAATPEARAQGLGPAAFSPFTKEGRCPVCKGRKRHVIGLKSLPPMEVTCEECLGTGFRREVLRVRYRGYHVAELLSLSVAEALRFFTAHQALSTRLRLLEEVGLGYLKLGQELTTLSGGERQRLTLARFLLAAPKDKKVLLFDVPTLGLHFQDIAKLLALFDRLLARGFGLVVAENHPALVLLADELWELEEGAIVWQGKPKDWLESQRVLADFYRRYVSLVKLE</sequence>
<feature type="domain" description="ABC transporter" evidence="14">
    <location>
        <begin position="471"/>
        <end position="768"/>
    </location>
</feature>
<dbReference type="GO" id="GO:0006281">
    <property type="term" value="P:DNA repair"/>
    <property type="evidence" value="ECO:0007669"/>
    <property type="project" value="UniProtKB-KW"/>
</dbReference>
<evidence type="ECO:0000256" key="2">
    <source>
        <dbReference type="ARBA" id="ARBA00022490"/>
    </source>
</evidence>
<dbReference type="InterPro" id="IPR003439">
    <property type="entry name" value="ABC_transporter-like_ATP-bd"/>
</dbReference>
<dbReference type="EMBL" id="DROK01000201">
    <property type="protein sequence ID" value="HHI97570.1"/>
    <property type="molecule type" value="Genomic_DNA"/>
</dbReference>
<evidence type="ECO:0000256" key="11">
    <source>
        <dbReference type="ARBA" id="ARBA00038000"/>
    </source>
</evidence>
<keyword evidence="4" id="KW-0547">Nucleotide-binding</keyword>
<comment type="subcellular location">
    <subcellularLocation>
        <location evidence="1">Cytoplasm</location>
    </subcellularLocation>
</comment>
<dbReference type="GO" id="GO:0005737">
    <property type="term" value="C:cytoplasm"/>
    <property type="evidence" value="ECO:0007669"/>
    <property type="project" value="UniProtKB-SubCell"/>
</dbReference>
<dbReference type="Gene3D" id="3.30.190.20">
    <property type="match status" value="1"/>
</dbReference>
<name>A0A7V5P0G1_9BACT</name>
<keyword evidence="6" id="KW-0228">DNA excision</keyword>
<keyword evidence="8" id="KW-0267">Excision nuclease</keyword>
<dbReference type="PROSITE" id="PS50893">
    <property type="entry name" value="ABC_TRANSPORTER_2"/>
    <property type="match status" value="1"/>
</dbReference>
<proteinExistence type="inferred from homology"/>
<dbReference type="AlphaFoldDB" id="A0A7V5P0G1"/>
<dbReference type="GO" id="GO:0004518">
    <property type="term" value="F:nuclease activity"/>
    <property type="evidence" value="ECO:0007669"/>
    <property type="project" value="UniProtKB-KW"/>
</dbReference>
<comment type="caution">
    <text evidence="15">The sequence shown here is derived from an EMBL/GenBank/DDBJ whole genome shotgun (WGS) entry which is preliminary data.</text>
</comment>
<evidence type="ECO:0000256" key="12">
    <source>
        <dbReference type="ARBA" id="ARBA00039316"/>
    </source>
</evidence>
<gene>
    <name evidence="15" type="ORF">ENJ96_06930</name>
</gene>
<accession>A0A7V5P0G1</accession>
<dbReference type="InterPro" id="IPR041102">
    <property type="entry name" value="UvrA_inter"/>
</dbReference>
<dbReference type="PANTHER" id="PTHR43152:SF3">
    <property type="entry name" value="UVRABC SYSTEM PROTEIN A"/>
    <property type="match status" value="1"/>
</dbReference>
<evidence type="ECO:0000256" key="3">
    <source>
        <dbReference type="ARBA" id="ARBA00022737"/>
    </source>
</evidence>
<reference evidence="15" key="1">
    <citation type="journal article" date="2020" name="mSystems">
        <title>Genome- and Community-Level Interaction Insights into Carbon Utilization and Element Cycling Functions of Hydrothermarchaeota in Hydrothermal Sediment.</title>
        <authorList>
            <person name="Zhou Z."/>
            <person name="Liu Y."/>
            <person name="Xu W."/>
            <person name="Pan J."/>
            <person name="Luo Z.H."/>
            <person name="Li M."/>
        </authorList>
    </citation>
    <scope>NUCLEOTIDE SEQUENCE [LARGE SCALE GENOMIC DNA]</scope>
    <source>
        <strain evidence="15">HyVt-533</strain>
    </source>
</reference>
<evidence type="ECO:0000259" key="14">
    <source>
        <dbReference type="PROSITE" id="PS50893"/>
    </source>
</evidence>
<evidence type="ECO:0000256" key="7">
    <source>
        <dbReference type="ARBA" id="ARBA00022840"/>
    </source>
</evidence>
<evidence type="ECO:0000256" key="10">
    <source>
        <dbReference type="ARBA" id="ARBA00023204"/>
    </source>
</evidence>
<keyword evidence="10" id="KW-0234">DNA repair</keyword>
<evidence type="ECO:0000256" key="8">
    <source>
        <dbReference type="ARBA" id="ARBA00022881"/>
    </source>
</evidence>
<evidence type="ECO:0000256" key="9">
    <source>
        <dbReference type="ARBA" id="ARBA00023125"/>
    </source>
</evidence>